<keyword evidence="5" id="KW-0808">Transferase</keyword>
<evidence type="ECO:0000313" key="15">
    <source>
        <dbReference type="EMBL" id="ASI47549.1"/>
    </source>
</evidence>
<keyword evidence="3" id="KW-1003">Cell membrane</keyword>
<keyword evidence="16" id="KW-1185">Reference proteome</keyword>
<dbReference type="InterPro" id="IPR011009">
    <property type="entry name" value="Kinase-like_dom_sf"/>
</dbReference>
<dbReference type="Gene3D" id="1.10.510.10">
    <property type="entry name" value="Transferase(Phosphotransferase) domain 1"/>
    <property type="match status" value="1"/>
</dbReference>
<dbReference type="KEGG" id="aoh:AOV_01305"/>
<evidence type="ECO:0000256" key="12">
    <source>
        <dbReference type="ARBA" id="ARBA00023136"/>
    </source>
</evidence>
<dbReference type="InterPro" id="IPR000719">
    <property type="entry name" value="Prot_kinase_dom"/>
</dbReference>
<keyword evidence="10" id="KW-0067">ATP-binding</keyword>
<dbReference type="UniPathway" id="UPA00232"/>
<evidence type="ECO:0000256" key="8">
    <source>
        <dbReference type="ARBA" id="ARBA00022741"/>
    </source>
</evidence>
<evidence type="ECO:0000259" key="14">
    <source>
        <dbReference type="PROSITE" id="PS50011"/>
    </source>
</evidence>
<dbReference type="Pfam" id="PF03109">
    <property type="entry name" value="ABC1"/>
    <property type="match status" value="1"/>
</dbReference>
<dbReference type="InterPro" id="IPR050154">
    <property type="entry name" value="UbiB_kinase"/>
</dbReference>
<keyword evidence="6" id="KW-0831">Ubiquinone biosynthesis</keyword>
<reference evidence="16" key="1">
    <citation type="submission" date="2018-06" db="EMBL/GenBank/DDBJ databases">
        <title>The Anaplasma ovis genome reveals a high proportion of pseudogenes.</title>
        <authorList>
            <person name="Liu Z."/>
            <person name="Peasley A.M."/>
            <person name="Yang J."/>
            <person name="Li Y."/>
            <person name="Guan G."/>
            <person name="Luo J."/>
            <person name="Yin H."/>
            <person name="Brayton K.A."/>
        </authorList>
    </citation>
    <scope>NUCLEOTIDE SEQUENCE [LARGE SCALE GENOMIC DNA]</scope>
    <source>
        <strain evidence="16">Haibei</strain>
    </source>
</reference>
<protein>
    <submittedName>
        <fullName evidence="15">2-polyprenylphenol 6-hydroxylase</fullName>
    </submittedName>
</protein>
<keyword evidence="4" id="KW-0997">Cell inner membrane</keyword>
<dbReference type="SUPFAM" id="SSF56112">
    <property type="entry name" value="Protein kinase-like (PK-like)"/>
    <property type="match status" value="1"/>
</dbReference>
<name>A0A2Z2LEP3_9RICK</name>
<dbReference type="InterPro" id="IPR004147">
    <property type="entry name" value="ABC1_dom"/>
</dbReference>
<evidence type="ECO:0000256" key="7">
    <source>
        <dbReference type="ARBA" id="ARBA00022692"/>
    </source>
</evidence>
<evidence type="ECO:0000313" key="16">
    <source>
        <dbReference type="Proteomes" id="UP000259762"/>
    </source>
</evidence>
<evidence type="ECO:0000256" key="5">
    <source>
        <dbReference type="ARBA" id="ARBA00022679"/>
    </source>
</evidence>
<evidence type="ECO:0000256" key="13">
    <source>
        <dbReference type="SAM" id="Phobius"/>
    </source>
</evidence>
<dbReference type="Proteomes" id="UP000259762">
    <property type="component" value="Chromosome"/>
</dbReference>
<dbReference type="GO" id="GO:0004672">
    <property type="term" value="F:protein kinase activity"/>
    <property type="evidence" value="ECO:0007669"/>
    <property type="project" value="InterPro"/>
</dbReference>
<evidence type="ECO:0000256" key="9">
    <source>
        <dbReference type="ARBA" id="ARBA00022777"/>
    </source>
</evidence>
<dbReference type="RefSeq" id="WP_075138824.1">
    <property type="nucleotide sequence ID" value="NZ_CP015994.1"/>
</dbReference>
<dbReference type="PANTHER" id="PTHR10566:SF113">
    <property type="entry name" value="PROTEIN ACTIVITY OF BC1 COMPLEX KINASE 7, CHLOROPLASTIC"/>
    <property type="match status" value="1"/>
</dbReference>
<dbReference type="EMBL" id="CP015994">
    <property type="protein sequence ID" value="ASI47549.1"/>
    <property type="molecule type" value="Genomic_DNA"/>
</dbReference>
<keyword evidence="8" id="KW-0547">Nucleotide-binding</keyword>
<feature type="domain" description="Protein kinase" evidence="14">
    <location>
        <begin position="77"/>
        <end position="468"/>
    </location>
</feature>
<dbReference type="CDD" id="cd13972">
    <property type="entry name" value="UbiB"/>
    <property type="match status" value="1"/>
</dbReference>
<dbReference type="AlphaFoldDB" id="A0A2Z2LEP3"/>
<reference evidence="15 16" key="2">
    <citation type="journal article" date="2019" name="BMC Genomics">
        <title>The Anaplasma ovis genome reveals a high proportion of pseudogenes.</title>
        <authorList>
            <person name="Liu Z."/>
            <person name="Peasley A.M."/>
            <person name="Yang J."/>
            <person name="Li Y."/>
            <person name="Guan G."/>
            <person name="Luo J."/>
            <person name="Yin H."/>
            <person name="Brayton K.A."/>
        </authorList>
    </citation>
    <scope>NUCLEOTIDE SEQUENCE [LARGE SCALE GENOMIC DNA]</scope>
    <source>
        <strain evidence="15 16">Haibei</strain>
    </source>
</reference>
<comment type="similarity">
    <text evidence="2">Belongs to the protein kinase superfamily. ADCK protein kinase family.</text>
</comment>
<dbReference type="OrthoDB" id="9795390at2"/>
<accession>A0A2Z2LEP3</accession>
<organism evidence="15 16">
    <name type="scientific">Anaplasma ovis str. Haibei</name>
    <dbReference type="NCBI Taxonomy" id="1248439"/>
    <lineage>
        <taxon>Bacteria</taxon>
        <taxon>Pseudomonadati</taxon>
        <taxon>Pseudomonadota</taxon>
        <taxon>Alphaproteobacteria</taxon>
        <taxon>Rickettsiales</taxon>
        <taxon>Anaplasmataceae</taxon>
        <taxon>Anaplasma</taxon>
    </lineage>
</organism>
<evidence type="ECO:0000256" key="4">
    <source>
        <dbReference type="ARBA" id="ARBA00022519"/>
    </source>
</evidence>
<dbReference type="GO" id="GO:0005524">
    <property type="term" value="F:ATP binding"/>
    <property type="evidence" value="ECO:0007669"/>
    <property type="project" value="UniProtKB-KW"/>
</dbReference>
<evidence type="ECO:0000256" key="1">
    <source>
        <dbReference type="ARBA" id="ARBA00005020"/>
    </source>
</evidence>
<comment type="pathway">
    <text evidence="1">Cofactor biosynthesis; ubiquinone biosynthesis [regulation].</text>
</comment>
<keyword evidence="9" id="KW-0418">Kinase</keyword>
<evidence type="ECO:0000256" key="11">
    <source>
        <dbReference type="ARBA" id="ARBA00022989"/>
    </source>
</evidence>
<evidence type="ECO:0000256" key="2">
    <source>
        <dbReference type="ARBA" id="ARBA00009670"/>
    </source>
</evidence>
<dbReference type="NCBIfam" id="TIGR01982">
    <property type="entry name" value="UbiB"/>
    <property type="match status" value="1"/>
</dbReference>
<dbReference type="InterPro" id="IPR010232">
    <property type="entry name" value="UbiB"/>
</dbReference>
<keyword evidence="7 13" id="KW-0812">Transmembrane</keyword>
<feature type="transmembrane region" description="Helical" evidence="13">
    <location>
        <begin position="464"/>
        <end position="482"/>
    </location>
</feature>
<dbReference type="PROSITE" id="PS50011">
    <property type="entry name" value="PROTEIN_KINASE_DOM"/>
    <property type="match status" value="1"/>
</dbReference>
<keyword evidence="12 13" id="KW-0472">Membrane</keyword>
<dbReference type="GO" id="GO:0006744">
    <property type="term" value="P:ubiquinone biosynthetic process"/>
    <property type="evidence" value="ECO:0007669"/>
    <property type="project" value="UniProtKB-UniPathway"/>
</dbReference>
<evidence type="ECO:0000256" key="10">
    <source>
        <dbReference type="ARBA" id="ARBA00022840"/>
    </source>
</evidence>
<keyword evidence="11 13" id="KW-1133">Transmembrane helix</keyword>
<dbReference type="PANTHER" id="PTHR10566">
    <property type="entry name" value="CHAPERONE-ACTIVITY OF BC1 COMPLEX CABC1 -RELATED"/>
    <property type="match status" value="1"/>
</dbReference>
<dbReference type="InterPro" id="IPR045308">
    <property type="entry name" value="UbiB_bact"/>
</dbReference>
<evidence type="ECO:0000256" key="6">
    <source>
        <dbReference type="ARBA" id="ARBA00022688"/>
    </source>
</evidence>
<sequence length="483" mass="55477">MFSVIESCVRMLGIVAAILRHGVLPYTGFLSLRLRSKTRAERIYLLLQSLGPTFIKFGQFLASRVDIVGEDVAKNLLRLCDALPPFSFDDVVRTIECDLRRQMGDIFQEFDTVPVAAASVAQVHKARTLDGELKAVKVLRPGIENAFRRDIKLMRLLARIFGKCHGLQRFQLRQLVEMFASICRLELDLRFEAANAEELRENTKAERGMFCVPKVDWNCTSRRVLTLQWIDAVPIYEMDKLQDRESLARNLILCFCNQVYRDRFFHADMHPGNLMIDSQNRIVAVDFGIMGRLNEETCVYISEIFIGFLNRDYRRVAEAHLDAGYIPGRCDEFITACRAIWEPIADMNAQGFSMAELLAQLFRVTSEFNMKVQPQLLLLQKTMVLVEGICRQLAPDMNLWKIAELWVQEHGDDKRCAEKFKKSRVYRSLRGMHMLASKIDRSLDAIISHDERAQHQGQTRQHGTTPFLMLVIVGLLVVLVMVK</sequence>
<evidence type="ECO:0000256" key="3">
    <source>
        <dbReference type="ARBA" id="ARBA00022475"/>
    </source>
</evidence>
<gene>
    <name evidence="15" type="primary">ubiB</name>
    <name evidence="15" type="ORF">AOV_01305</name>
</gene>
<proteinExistence type="inferred from homology"/>